<evidence type="ECO:0000256" key="2">
    <source>
        <dbReference type="ARBA" id="ARBA00007284"/>
    </source>
</evidence>
<name>A0A7M7RAZ7_STRPU</name>
<dbReference type="GO" id="GO:0007030">
    <property type="term" value="P:Golgi organization"/>
    <property type="evidence" value="ECO:0000318"/>
    <property type="project" value="GO_Central"/>
</dbReference>
<dbReference type="KEGG" id="spu:579225"/>
<dbReference type="SMR" id="A0A7M7RAZ7"/>
<dbReference type="PANTHER" id="PTHR12704:SF2">
    <property type="entry name" value="GOLGI PHOSPHOPROTEIN 3 HOMOLOG SAURON"/>
    <property type="match status" value="1"/>
</dbReference>
<feature type="region of interest" description="Disordered" evidence="6">
    <location>
        <begin position="1"/>
        <end position="50"/>
    </location>
</feature>
<dbReference type="GeneID" id="579225"/>
<dbReference type="GO" id="GO:0048194">
    <property type="term" value="P:Golgi vesicle budding"/>
    <property type="evidence" value="ECO:0000318"/>
    <property type="project" value="GO_Central"/>
</dbReference>
<dbReference type="RefSeq" id="XP_784446.1">
    <property type="nucleotide sequence ID" value="XM_779353.5"/>
</dbReference>
<evidence type="ECO:0000256" key="1">
    <source>
        <dbReference type="ARBA" id="ARBA00004255"/>
    </source>
</evidence>
<organism evidence="7 8">
    <name type="scientific">Strongylocentrotus purpuratus</name>
    <name type="common">Purple sea urchin</name>
    <dbReference type="NCBI Taxonomy" id="7668"/>
    <lineage>
        <taxon>Eukaryota</taxon>
        <taxon>Metazoa</taxon>
        <taxon>Echinodermata</taxon>
        <taxon>Eleutherozoa</taxon>
        <taxon>Echinozoa</taxon>
        <taxon>Echinoidea</taxon>
        <taxon>Euechinoidea</taxon>
        <taxon>Echinacea</taxon>
        <taxon>Camarodonta</taxon>
        <taxon>Echinidea</taxon>
        <taxon>Strongylocentrotidae</taxon>
        <taxon>Strongylocentrotus</taxon>
    </lineage>
</organism>
<dbReference type="AlphaFoldDB" id="A0A7M7RAZ7"/>
<dbReference type="GO" id="GO:0005829">
    <property type="term" value="C:cytosol"/>
    <property type="evidence" value="ECO:0000318"/>
    <property type="project" value="GO_Central"/>
</dbReference>
<keyword evidence="4" id="KW-0446">Lipid-binding</keyword>
<keyword evidence="3" id="KW-0333">Golgi apparatus</keyword>
<evidence type="ECO:0000256" key="6">
    <source>
        <dbReference type="SAM" id="MobiDB-lite"/>
    </source>
</evidence>
<feature type="compositionally biased region" description="Polar residues" evidence="6">
    <location>
        <begin position="1"/>
        <end position="19"/>
    </location>
</feature>
<dbReference type="InParanoid" id="A0A7M7RAZ7"/>
<sequence>MSSLTQRGSTLVQRHQATSAKGAEGGKASNEADEDTYHHEEEDDGESKETRLTLMEEVLLLGLKDREGYTSFWNDCISSGLRGCMLIELGLRGRVELEKTGMRRRSLLNRKVILLNDAPTGDVLLDEALKLIKETDQPETVPTWIELLSGETWNPMKLRYQLRNVRERLAKNLVDKGVLTTEKQNFVLFDMTTHPVTDTTIKQRIIKKVQESVLNRWPNDPARFERRMLSLLYLAHSSDVLENAFAPLSDEDYEVATGRVRTLLDSDPEVQSQKPGCNDLMWAVIAAFIK</sequence>
<evidence type="ECO:0000313" key="7">
    <source>
        <dbReference type="EnsemblMetazoa" id="XP_784446"/>
    </source>
</evidence>
<dbReference type="GO" id="GO:0006890">
    <property type="term" value="P:retrograde vesicle-mediated transport, Golgi to endoplasmic reticulum"/>
    <property type="evidence" value="ECO:0000318"/>
    <property type="project" value="GO_Central"/>
</dbReference>
<dbReference type="GO" id="GO:0070273">
    <property type="term" value="F:phosphatidylinositol-4-phosphate binding"/>
    <property type="evidence" value="ECO:0000318"/>
    <property type="project" value="GO_Central"/>
</dbReference>
<evidence type="ECO:0000313" key="8">
    <source>
        <dbReference type="Proteomes" id="UP000007110"/>
    </source>
</evidence>
<dbReference type="CTD" id="64083"/>
<accession>A0A7M7RAZ7</accession>
<dbReference type="OrthoDB" id="2189106at2759"/>
<reference evidence="7" key="2">
    <citation type="submission" date="2021-01" db="UniProtKB">
        <authorList>
            <consortium name="EnsemblMetazoa"/>
        </authorList>
    </citation>
    <scope>IDENTIFICATION</scope>
</reference>
<keyword evidence="5" id="KW-0472">Membrane</keyword>
<evidence type="ECO:0000256" key="3">
    <source>
        <dbReference type="ARBA" id="ARBA00023034"/>
    </source>
</evidence>
<dbReference type="PANTHER" id="PTHR12704">
    <property type="entry name" value="TRANS-GOLGI PROTEIN GMX33"/>
    <property type="match status" value="1"/>
</dbReference>
<dbReference type="Proteomes" id="UP000007110">
    <property type="component" value="Unassembled WGS sequence"/>
</dbReference>
<dbReference type="GO" id="GO:0000139">
    <property type="term" value="C:Golgi membrane"/>
    <property type="evidence" value="ECO:0007669"/>
    <property type="project" value="UniProtKB-SubCell"/>
</dbReference>
<dbReference type="GO" id="GO:0005802">
    <property type="term" value="C:trans-Golgi network"/>
    <property type="evidence" value="ECO:0000318"/>
    <property type="project" value="GO_Central"/>
</dbReference>
<comment type="subcellular location">
    <subcellularLocation>
        <location evidence="1">Golgi apparatus membrane</location>
        <topology evidence="1">Peripheral membrane protein</topology>
        <orientation evidence="1">Cytoplasmic side</orientation>
    </subcellularLocation>
</comment>
<dbReference type="Gene3D" id="1.10.3630.10">
    <property type="entry name" value="yeast vps74-n-term truncation variant domain like"/>
    <property type="match status" value="1"/>
</dbReference>
<dbReference type="GO" id="GO:0031985">
    <property type="term" value="C:Golgi cisterna"/>
    <property type="evidence" value="ECO:0000318"/>
    <property type="project" value="GO_Central"/>
</dbReference>
<dbReference type="InterPro" id="IPR008628">
    <property type="entry name" value="GPP34-like"/>
</dbReference>
<dbReference type="InterPro" id="IPR038261">
    <property type="entry name" value="GPP34-like_sf"/>
</dbReference>
<evidence type="ECO:0008006" key="9">
    <source>
        <dbReference type="Google" id="ProtNLM"/>
    </source>
</evidence>
<dbReference type="GO" id="GO:0043001">
    <property type="term" value="P:Golgi to plasma membrane protein transport"/>
    <property type="evidence" value="ECO:0000318"/>
    <property type="project" value="GO_Central"/>
</dbReference>
<dbReference type="OMA" id="GETWNLL"/>
<proteinExistence type="inferred from homology"/>
<reference evidence="8" key="1">
    <citation type="submission" date="2015-02" db="EMBL/GenBank/DDBJ databases">
        <title>Genome sequencing for Strongylocentrotus purpuratus.</title>
        <authorList>
            <person name="Murali S."/>
            <person name="Liu Y."/>
            <person name="Vee V."/>
            <person name="English A."/>
            <person name="Wang M."/>
            <person name="Skinner E."/>
            <person name="Han Y."/>
            <person name="Muzny D.M."/>
            <person name="Worley K.C."/>
            <person name="Gibbs R.A."/>
        </authorList>
    </citation>
    <scope>NUCLEOTIDE SEQUENCE</scope>
</reference>
<dbReference type="Pfam" id="PF05719">
    <property type="entry name" value="GPP34"/>
    <property type="match status" value="1"/>
</dbReference>
<comment type="similarity">
    <text evidence="2">Belongs to the GOLPH3/VPS74 family.</text>
</comment>
<dbReference type="EnsemblMetazoa" id="XM_779353">
    <property type="protein sequence ID" value="XP_784446"/>
    <property type="gene ID" value="LOC579225"/>
</dbReference>
<dbReference type="FunCoup" id="A0A7M7RAZ7">
    <property type="interactions" value="779"/>
</dbReference>
<keyword evidence="8" id="KW-1185">Reference proteome</keyword>
<protein>
    <recommendedName>
        <fullName evidence="9">Golgi phosphoprotein 3</fullName>
    </recommendedName>
</protein>
<dbReference type="FunFam" id="1.10.3630.10:FF:000001">
    <property type="entry name" value="Golgi phosphoprotein 3"/>
    <property type="match status" value="1"/>
</dbReference>
<evidence type="ECO:0000256" key="5">
    <source>
        <dbReference type="ARBA" id="ARBA00023136"/>
    </source>
</evidence>
<evidence type="ECO:0000256" key="4">
    <source>
        <dbReference type="ARBA" id="ARBA00023121"/>
    </source>
</evidence>